<dbReference type="PANTHER" id="PTHR21706:SF15">
    <property type="entry name" value="TRANSMEMBRANE PROTEIN 65"/>
    <property type="match status" value="1"/>
</dbReference>
<dbReference type="Pfam" id="PF10507">
    <property type="entry name" value="TMEM65"/>
    <property type="match status" value="1"/>
</dbReference>
<reference evidence="7 8" key="1">
    <citation type="journal article" date="2018" name="BMC Genomics">
        <title>Genomic comparison of Trypanosoma conorhini and Trypanosoma rangeli to Trypanosoma cruzi strains of high and low virulence.</title>
        <authorList>
            <person name="Bradwell K.R."/>
            <person name="Koparde V.N."/>
            <person name="Matveyev A.V."/>
            <person name="Serrano M.G."/>
            <person name="Alves J.M."/>
            <person name="Parikh H."/>
            <person name="Huang B."/>
            <person name="Lee V."/>
            <person name="Espinosa-Alvarez O."/>
            <person name="Ortiz P.A."/>
            <person name="Costa-Martins A.G."/>
            <person name="Teixeira M.M."/>
            <person name="Buck G.A."/>
        </authorList>
    </citation>
    <scope>NUCLEOTIDE SEQUENCE [LARGE SCALE GENOMIC DNA]</scope>
    <source>
        <strain evidence="7 8">025E</strain>
    </source>
</reference>
<dbReference type="AlphaFoldDB" id="A0A3R7PXQ1"/>
<evidence type="ECO:0000256" key="4">
    <source>
        <dbReference type="ARBA" id="ARBA00023136"/>
    </source>
</evidence>
<dbReference type="PANTHER" id="PTHR21706">
    <property type="entry name" value="TRANSMEMBRANE PROTEIN 65"/>
    <property type="match status" value="1"/>
</dbReference>
<dbReference type="Proteomes" id="UP000284403">
    <property type="component" value="Unassembled WGS sequence"/>
</dbReference>
<evidence type="ECO:0000256" key="3">
    <source>
        <dbReference type="ARBA" id="ARBA00022989"/>
    </source>
</evidence>
<dbReference type="InterPro" id="IPR019537">
    <property type="entry name" value="TMEM65"/>
</dbReference>
<sequence>MWLLRRSCTTFVAHTLPPATAARRQPPVAAGVATVACAASSTNSRGQLMKDAQAHAMKARVGSGGKSGDSKTGNAGGGVSARHAVGRHAAGGAGRTVVAVPLEKGVGGPAGSHAGGAGDEALAEAVHRVRAVLQSYQRTTPPEAAAAPPSPSPPLPPLSAEQERGLENCEEIVAATAALLEKDATFGPRLLSLLSGDALRTLLVIGTTQEYFGQDAVEAQLRAVDKDQDDNISSQEYDAWVNTAVRERAAKRCDPPPAAAKAQDATTSAVHTAVTTAATTTKAAAGYISWGLWHRIALSAAIPFMAFGMLDNTIFVTVGDAIDKRCAEAFGLSTMAAAALGGVVSGTAGIQMHGLAERLSHRSVLAQPPTLTHAQRASASSGNAAWVGSTVGMMVGLLFGMAPLLLLSSTSASWGERERTAKG</sequence>
<keyword evidence="2 6" id="KW-0812">Transmembrane</keyword>
<dbReference type="GeneID" id="40314527"/>
<feature type="compositionally biased region" description="Pro residues" evidence="5">
    <location>
        <begin position="148"/>
        <end position="157"/>
    </location>
</feature>
<name>A0A3R7PXQ1_9TRYP</name>
<gene>
    <name evidence="7" type="ORF">Tco025E_00916</name>
</gene>
<evidence type="ECO:0000313" key="8">
    <source>
        <dbReference type="Proteomes" id="UP000284403"/>
    </source>
</evidence>
<comment type="caution">
    <text evidence="7">The sequence shown here is derived from an EMBL/GenBank/DDBJ whole genome shotgun (WGS) entry which is preliminary data.</text>
</comment>
<evidence type="ECO:0000256" key="6">
    <source>
        <dbReference type="SAM" id="Phobius"/>
    </source>
</evidence>
<evidence type="ECO:0000256" key="1">
    <source>
        <dbReference type="ARBA" id="ARBA00004141"/>
    </source>
</evidence>
<keyword evidence="4 6" id="KW-0472">Membrane</keyword>
<dbReference type="EMBL" id="MKKU01000026">
    <property type="protein sequence ID" value="RNF26834.1"/>
    <property type="molecule type" value="Genomic_DNA"/>
</dbReference>
<dbReference type="OrthoDB" id="430821at2759"/>
<evidence type="ECO:0000313" key="7">
    <source>
        <dbReference type="EMBL" id="RNF26834.1"/>
    </source>
</evidence>
<dbReference type="RefSeq" id="XP_029232040.1">
    <property type="nucleotide sequence ID" value="XM_029367855.1"/>
</dbReference>
<organism evidence="7 8">
    <name type="scientific">Trypanosoma conorhini</name>
    <dbReference type="NCBI Taxonomy" id="83891"/>
    <lineage>
        <taxon>Eukaryota</taxon>
        <taxon>Discoba</taxon>
        <taxon>Euglenozoa</taxon>
        <taxon>Kinetoplastea</taxon>
        <taxon>Metakinetoplastina</taxon>
        <taxon>Trypanosomatida</taxon>
        <taxon>Trypanosomatidae</taxon>
        <taxon>Trypanosoma</taxon>
    </lineage>
</organism>
<dbReference type="InterPro" id="IPR018247">
    <property type="entry name" value="EF_Hand_1_Ca_BS"/>
</dbReference>
<accession>A0A3R7PXQ1</accession>
<evidence type="ECO:0008006" key="9">
    <source>
        <dbReference type="Google" id="ProtNLM"/>
    </source>
</evidence>
<protein>
    <recommendedName>
        <fullName evidence="9">EF-hand domain-containing protein</fullName>
    </recommendedName>
</protein>
<proteinExistence type="predicted"/>
<feature type="region of interest" description="Disordered" evidence="5">
    <location>
        <begin position="57"/>
        <end position="80"/>
    </location>
</feature>
<dbReference type="PROSITE" id="PS00018">
    <property type="entry name" value="EF_HAND_1"/>
    <property type="match status" value="1"/>
</dbReference>
<keyword evidence="8" id="KW-1185">Reference proteome</keyword>
<evidence type="ECO:0000256" key="2">
    <source>
        <dbReference type="ARBA" id="ARBA00022692"/>
    </source>
</evidence>
<dbReference type="GO" id="GO:0016020">
    <property type="term" value="C:membrane"/>
    <property type="evidence" value="ECO:0007669"/>
    <property type="project" value="UniProtKB-SubCell"/>
</dbReference>
<comment type="subcellular location">
    <subcellularLocation>
        <location evidence="1">Membrane</location>
        <topology evidence="1">Multi-pass membrane protein</topology>
    </subcellularLocation>
</comment>
<keyword evidence="3 6" id="KW-1133">Transmembrane helix</keyword>
<dbReference type="GO" id="GO:0005739">
    <property type="term" value="C:mitochondrion"/>
    <property type="evidence" value="ECO:0007669"/>
    <property type="project" value="TreeGrafter"/>
</dbReference>
<feature type="transmembrane region" description="Helical" evidence="6">
    <location>
        <begin position="384"/>
        <end position="407"/>
    </location>
</feature>
<feature type="region of interest" description="Disordered" evidence="5">
    <location>
        <begin position="138"/>
        <end position="164"/>
    </location>
</feature>
<evidence type="ECO:0000256" key="5">
    <source>
        <dbReference type="SAM" id="MobiDB-lite"/>
    </source>
</evidence>